<dbReference type="InterPro" id="IPR027587">
    <property type="entry name" value="TrbK"/>
</dbReference>
<reference evidence="3" key="1">
    <citation type="submission" date="2017-10" db="EMBL/GenBank/DDBJ databases">
        <title>Completed PacBio SMRT sequence of Methylosinus trichosporium OB3b reveals presence of a third large plasmid.</title>
        <authorList>
            <person name="Charles T.C."/>
            <person name="Lynch M.D.J."/>
            <person name="Heil J.R."/>
            <person name="Cheng J."/>
        </authorList>
    </citation>
    <scope>NUCLEOTIDE SEQUENCE [LARGE SCALE GENOMIC DNA]</scope>
    <source>
        <strain evidence="3">OB3b</strain>
    </source>
</reference>
<dbReference type="KEGG" id="mtw:CQW49_14620"/>
<gene>
    <name evidence="2" type="ORF">CQW49_14620</name>
</gene>
<dbReference type="EMBL" id="CP023737">
    <property type="protein sequence ID" value="ATQ68975.1"/>
    <property type="molecule type" value="Genomic_DNA"/>
</dbReference>
<dbReference type="NCBIfam" id="TIGR04360">
    <property type="entry name" value="other_trbK"/>
    <property type="match status" value="1"/>
</dbReference>
<evidence type="ECO:0000256" key="1">
    <source>
        <dbReference type="SAM" id="MobiDB-lite"/>
    </source>
</evidence>
<sequence length="106" mass="11403">MERWDVWRAGAILILIATLVATLSALDAPPIIRDASTAFAIDPDDLSAELRRCSALGLQDAEDERCEAVWTENRRRFFGRPARPTPPTAAPAVSSTSPSKSKGAAP</sequence>
<proteinExistence type="predicted"/>
<evidence type="ECO:0000313" key="2">
    <source>
        <dbReference type="EMBL" id="ATQ68975.1"/>
    </source>
</evidence>
<dbReference type="Pfam" id="PF20084">
    <property type="entry name" value="TrbK"/>
    <property type="match status" value="1"/>
</dbReference>
<dbReference type="RefSeq" id="WP_003616419.1">
    <property type="nucleotide sequence ID" value="NZ_ADVE02000001.1"/>
</dbReference>
<accession>A0A2D2D1U0</accession>
<organism evidence="2 3">
    <name type="scientific">Methylosinus trichosporium (strain ATCC 35070 / NCIMB 11131 / UNIQEM 75 / OB3b)</name>
    <dbReference type="NCBI Taxonomy" id="595536"/>
    <lineage>
        <taxon>Bacteria</taxon>
        <taxon>Pseudomonadati</taxon>
        <taxon>Pseudomonadota</taxon>
        <taxon>Alphaproteobacteria</taxon>
        <taxon>Hyphomicrobiales</taxon>
        <taxon>Methylocystaceae</taxon>
        <taxon>Methylosinus</taxon>
    </lineage>
</organism>
<evidence type="ECO:0000313" key="3">
    <source>
        <dbReference type="Proteomes" id="UP000230709"/>
    </source>
</evidence>
<dbReference type="AlphaFoldDB" id="A0A2D2D1U0"/>
<protein>
    <recommendedName>
        <fullName evidence="4">Conjugal transfer protein TrbK</fullName>
    </recommendedName>
</protein>
<feature type="compositionally biased region" description="Low complexity" evidence="1">
    <location>
        <begin position="90"/>
        <end position="106"/>
    </location>
</feature>
<evidence type="ECO:0008006" key="4">
    <source>
        <dbReference type="Google" id="ProtNLM"/>
    </source>
</evidence>
<name>A0A2D2D1U0_METT3</name>
<dbReference type="STRING" id="595536.GCA_000178815_02246"/>
<feature type="region of interest" description="Disordered" evidence="1">
    <location>
        <begin position="77"/>
        <end position="106"/>
    </location>
</feature>
<dbReference type="Proteomes" id="UP000230709">
    <property type="component" value="Chromosome"/>
</dbReference>
<keyword evidence="3" id="KW-1185">Reference proteome</keyword>